<protein>
    <submittedName>
        <fullName evidence="2">Antibiotic synthesis protein MbtH</fullName>
    </submittedName>
</protein>
<accession>A0A0F4TNM7</accession>
<dbReference type="GO" id="GO:0019290">
    <property type="term" value="P:siderophore biosynthetic process"/>
    <property type="evidence" value="ECO:0007669"/>
    <property type="project" value="TreeGrafter"/>
</dbReference>
<dbReference type="SUPFAM" id="SSF160582">
    <property type="entry name" value="MbtH-like"/>
    <property type="match status" value="1"/>
</dbReference>
<dbReference type="EMBL" id="LACC01000015">
    <property type="protein sequence ID" value="KJZ46041.1"/>
    <property type="molecule type" value="Genomic_DNA"/>
</dbReference>
<sequence>MTSVFDREDILFQVVVNHEEQYSIWPDYKAVPQGWRTVGKSGLKKECLAYIEETWTDMRPLSLRQKMDEPAALAH</sequence>
<dbReference type="RefSeq" id="WP_046040562.1">
    <property type="nucleotide sequence ID" value="NZ_LACC01000015.1"/>
</dbReference>
<dbReference type="PATRIC" id="fig|294.132.peg.1370"/>
<evidence type="ECO:0000313" key="3">
    <source>
        <dbReference type="Proteomes" id="UP000033588"/>
    </source>
</evidence>
<dbReference type="InterPro" id="IPR005153">
    <property type="entry name" value="MbtH-like_dom"/>
</dbReference>
<dbReference type="InterPro" id="IPR038020">
    <property type="entry name" value="MbtH-like_sf"/>
</dbReference>
<gene>
    <name evidence="2" type="ORF">VC35_13060</name>
</gene>
<organism evidence="2 3">
    <name type="scientific">Pseudomonas fluorescens</name>
    <dbReference type="NCBI Taxonomy" id="294"/>
    <lineage>
        <taxon>Bacteria</taxon>
        <taxon>Pseudomonadati</taxon>
        <taxon>Pseudomonadota</taxon>
        <taxon>Gammaproteobacteria</taxon>
        <taxon>Pseudomonadales</taxon>
        <taxon>Pseudomonadaceae</taxon>
        <taxon>Pseudomonas</taxon>
    </lineage>
</organism>
<dbReference type="PANTHER" id="PTHR38444:SF1">
    <property type="entry name" value="ENTEROBACTIN BIOSYNTHESIS PROTEIN YBDZ"/>
    <property type="match status" value="1"/>
</dbReference>
<dbReference type="PANTHER" id="PTHR38444">
    <property type="entry name" value="ENTEROBACTIN BIOSYNTHESIS PROTEIN YBDZ"/>
    <property type="match status" value="1"/>
</dbReference>
<dbReference type="InterPro" id="IPR037407">
    <property type="entry name" value="MLP_fam"/>
</dbReference>
<evidence type="ECO:0000313" key="2">
    <source>
        <dbReference type="EMBL" id="KJZ46041.1"/>
    </source>
</evidence>
<evidence type="ECO:0000259" key="1">
    <source>
        <dbReference type="SMART" id="SM00923"/>
    </source>
</evidence>
<dbReference type="OrthoDB" id="7584480at2"/>
<dbReference type="GO" id="GO:0005829">
    <property type="term" value="C:cytosol"/>
    <property type="evidence" value="ECO:0007669"/>
    <property type="project" value="TreeGrafter"/>
</dbReference>
<dbReference type="SMART" id="SM00923">
    <property type="entry name" value="MbtH"/>
    <property type="match status" value="1"/>
</dbReference>
<name>A0A0F4TNM7_PSEFL</name>
<dbReference type="AlphaFoldDB" id="A0A0F4TNM7"/>
<dbReference type="Gene3D" id="3.90.820.10">
    <property type="entry name" value="Structural Genomics, Unknown Function 30-nov-00 1gh9 Mol_id"/>
    <property type="match status" value="1"/>
</dbReference>
<reference evidence="2 3" key="1">
    <citation type="submission" date="2015-03" db="EMBL/GenBank/DDBJ databases">
        <title>Comparative genomics of Pseudomonas insights into diversity of traits involved in vanlence and defense.</title>
        <authorList>
            <person name="Qin Y."/>
        </authorList>
    </citation>
    <scope>NUCLEOTIDE SEQUENCE [LARGE SCALE GENOMIC DNA]</scope>
    <source>
        <strain evidence="2 3">C8</strain>
    </source>
</reference>
<feature type="domain" description="MbtH-like" evidence="1">
    <location>
        <begin position="3"/>
        <end position="53"/>
    </location>
</feature>
<dbReference type="Proteomes" id="UP000033588">
    <property type="component" value="Unassembled WGS sequence"/>
</dbReference>
<comment type="caution">
    <text evidence="2">The sequence shown here is derived from an EMBL/GenBank/DDBJ whole genome shotgun (WGS) entry which is preliminary data.</text>
</comment>
<dbReference type="Pfam" id="PF03621">
    <property type="entry name" value="MbtH"/>
    <property type="match status" value="1"/>
</dbReference>
<proteinExistence type="predicted"/>